<dbReference type="EMBL" id="JADCNL010000002">
    <property type="protein sequence ID" value="KAG0491383.1"/>
    <property type="molecule type" value="Genomic_DNA"/>
</dbReference>
<keyword evidence="7" id="KW-1185">Reference proteome</keyword>
<dbReference type="SMART" id="SM00645">
    <property type="entry name" value="Pept_C1"/>
    <property type="match status" value="1"/>
</dbReference>
<gene>
    <name evidence="6" type="ORF">HPP92_004781</name>
</gene>
<evidence type="ECO:0000259" key="4">
    <source>
        <dbReference type="SMART" id="SM00645"/>
    </source>
</evidence>
<dbReference type="Pfam" id="PF08246">
    <property type="entry name" value="Inhibitor_I29"/>
    <property type="match status" value="1"/>
</dbReference>
<evidence type="ECO:0000313" key="7">
    <source>
        <dbReference type="Proteomes" id="UP000636800"/>
    </source>
</evidence>
<dbReference type="InterPro" id="IPR039417">
    <property type="entry name" value="Peptidase_C1A_papain-like"/>
</dbReference>
<dbReference type="SUPFAM" id="SSF54001">
    <property type="entry name" value="Cysteine proteinases"/>
    <property type="match status" value="1"/>
</dbReference>
<accession>A0A835RJ16</accession>
<feature type="domain" description="Peptidase C1A papain C-terminal" evidence="4">
    <location>
        <begin position="123"/>
        <end position="307"/>
    </location>
</feature>
<feature type="domain" description="Cathepsin propeptide inhibitor" evidence="5">
    <location>
        <begin position="35"/>
        <end position="91"/>
    </location>
</feature>
<keyword evidence="2" id="KW-1015">Disulfide bond</keyword>
<dbReference type="InterPro" id="IPR013128">
    <property type="entry name" value="Peptidase_C1A"/>
</dbReference>
<sequence>MESSKVALFFVVVLLAGAIAANAADRSEEEVLQLYEDWLLKHQKSYNAMDEKERRFEVFRDNLQYIDEHNAGKHSFSLGLNRFADLTNEEYRAQFLGLRSSGRRRRLAGVGSDRYRFLDGESLPESIDWREKGAVNAIKDQGSCGSCWAFSATAAIEGINQIVTGDLISLSEQELVDCDRSYNEGCNGGLMDYAFEFVIANGGIDTEEDYPYTGVDGICDKIRELADVVTITDYEEVPGYSEKSLQKAVAHQPVSVSIEGSGRAFQFYSSLRHRSGPRRRGGRLRLGERQRLLDRPELLGHLVGGGWLHPFGSKHRPFLRQVWDCNGGILPDEVRPESSETRADSTFPSEATVGVRQLLLLPGELDLLLPRRLRPPLFAVGMLPSGGRHLL</sequence>
<evidence type="ECO:0000256" key="2">
    <source>
        <dbReference type="ARBA" id="ARBA00023157"/>
    </source>
</evidence>
<dbReference type="PROSITE" id="PS00139">
    <property type="entry name" value="THIOL_PROTEASE_CYS"/>
    <property type="match status" value="1"/>
</dbReference>
<dbReference type="SMART" id="SM00848">
    <property type="entry name" value="Inhibitor_I29"/>
    <property type="match status" value="1"/>
</dbReference>
<dbReference type="CDD" id="cd02248">
    <property type="entry name" value="Peptidase_C1A"/>
    <property type="match status" value="1"/>
</dbReference>
<dbReference type="InterPro" id="IPR013201">
    <property type="entry name" value="Prot_inhib_I29"/>
</dbReference>
<feature type="chain" id="PRO_5032444329" description="Cysteine protease" evidence="3">
    <location>
        <begin position="24"/>
        <end position="391"/>
    </location>
</feature>
<dbReference type="Gene3D" id="3.90.70.10">
    <property type="entry name" value="Cysteine proteinases"/>
    <property type="match status" value="1"/>
</dbReference>
<reference evidence="6 7" key="1">
    <citation type="journal article" date="2020" name="Nat. Food">
        <title>A phased Vanilla planifolia genome enables genetic improvement of flavour and production.</title>
        <authorList>
            <person name="Hasing T."/>
            <person name="Tang H."/>
            <person name="Brym M."/>
            <person name="Khazi F."/>
            <person name="Huang T."/>
            <person name="Chambers A.H."/>
        </authorList>
    </citation>
    <scope>NUCLEOTIDE SEQUENCE [LARGE SCALE GENOMIC DNA]</scope>
    <source>
        <tissue evidence="6">Leaf</tissue>
    </source>
</reference>
<name>A0A835RJ16_VANPL</name>
<comment type="caution">
    <text evidence="6">The sequence shown here is derived from an EMBL/GenBank/DDBJ whole genome shotgun (WGS) entry which is preliminary data.</text>
</comment>
<dbReference type="InterPro" id="IPR038765">
    <property type="entry name" value="Papain-like_cys_pep_sf"/>
</dbReference>
<dbReference type="GO" id="GO:0006508">
    <property type="term" value="P:proteolysis"/>
    <property type="evidence" value="ECO:0007669"/>
    <property type="project" value="InterPro"/>
</dbReference>
<dbReference type="Pfam" id="PF00112">
    <property type="entry name" value="Peptidase_C1"/>
    <property type="match status" value="1"/>
</dbReference>
<dbReference type="AlphaFoldDB" id="A0A835RJ16"/>
<proteinExistence type="inferred from homology"/>
<evidence type="ECO:0000256" key="3">
    <source>
        <dbReference type="SAM" id="SignalP"/>
    </source>
</evidence>
<dbReference type="PANTHER" id="PTHR12411">
    <property type="entry name" value="CYSTEINE PROTEASE FAMILY C1-RELATED"/>
    <property type="match status" value="1"/>
</dbReference>
<dbReference type="Proteomes" id="UP000636800">
    <property type="component" value="Chromosome 2"/>
</dbReference>
<organism evidence="6 7">
    <name type="scientific">Vanilla planifolia</name>
    <name type="common">Vanilla</name>
    <dbReference type="NCBI Taxonomy" id="51239"/>
    <lineage>
        <taxon>Eukaryota</taxon>
        <taxon>Viridiplantae</taxon>
        <taxon>Streptophyta</taxon>
        <taxon>Embryophyta</taxon>
        <taxon>Tracheophyta</taxon>
        <taxon>Spermatophyta</taxon>
        <taxon>Magnoliopsida</taxon>
        <taxon>Liliopsida</taxon>
        <taxon>Asparagales</taxon>
        <taxon>Orchidaceae</taxon>
        <taxon>Vanilloideae</taxon>
        <taxon>Vanilleae</taxon>
        <taxon>Vanilla</taxon>
    </lineage>
</organism>
<dbReference type="GO" id="GO:0008234">
    <property type="term" value="F:cysteine-type peptidase activity"/>
    <property type="evidence" value="ECO:0007669"/>
    <property type="project" value="InterPro"/>
</dbReference>
<evidence type="ECO:0000313" key="6">
    <source>
        <dbReference type="EMBL" id="KAG0491383.1"/>
    </source>
</evidence>
<feature type="signal peptide" evidence="3">
    <location>
        <begin position="1"/>
        <end position="23"/>
    </location>
</feature>
<dbReference type="InterPro" id="IPR000169">
    <property type="entry name" value="Pept_cys_AS"/>
</dbReference>
<evidence type="ECO:0000256" key="1">
    <source>
        <dbReference type="ARBA" id="ARBA00008455"/>
    </source>
</evidence>
<evidence type="ECO:0008006" key="8">
    <source>
        <dbReference type="Google" id="ProtNLM"/>
    </source>
</evidence>
<dbReference type="FunFam" id="3.90.70.10:FF:000332">
    <property type="entry name" value="Cathepsin L1"/>
    <property type="match status" value="1"/>
</dbReference>
<keyword evidence="3" id="KW-0732">Signal</keyword>
<comment type="similarity">
    <text evidence="1">Belongs to the peptidase C1 family.</text>
</comment>
<dbReference type="OrthoDB" id="167398at2759"/>
<protein>
    <recommendedName>
        <fullName evidence="8">Cysteine protease</fullName>
    </recommendedName>
</protein>
<dbReference type="InterPro" id="IPR000668">
    <property type="entry name" value="Peptidase_C1A_C"/>
</dbReference>
<evidence type="ECO:0000259" key="5">
    <source>
        <dbReference type="SMART" id="SM00848"/>
    </source>
</evidence>